<dbReference type="AlphaFoldDB" id="A0A6A6XE89"/>
<reference evidence="2" key="1">
    <citation type="journal article" date="2020" name="Stud. Mycol.">
        <title>101 Dothideomycetes genomes: a test case for predicting lifestyles and emergence of pathogens.</title>
        <authorList>
            <person name="Haridas S."/>
            <person name="Albert R."/>
            <person name="Binder M."/>
            <person name="Bloem J."/>
            <person name="Labutti K."/>
            <person name="Salamov A."/>
            <person name="Andreopoulos B."/>
            <person name="Baker S."/>
            <person name="Barry K."/>
            <person name="Bills G."/>
            <person name="Bluhm B."/>
            <person name="Cannon C."/>
            <person name="Castanera R."/>
            <person name="Culley D."/>
            <person name="Daum C."/>
            <person name="Ezra D."/>
            <person name="Gonzalez J."/>
            <person name="Henrissat B."/>
            <person name="Kuo A."/>
            <person name="Liang C."/>
            <person name="Lipzen A."/>
            <person name="Lutzoni F."/>
            <person name="Magnuson J."/>
            <person name="Mondo S."/>
            <person name="Nolan M."/>
            <person name="Ohm R."/>
            <person name="Pangilinan J."/>
            <person name="Park H.-J."/>
            <person name="Ramirez L."/>
            <person name="Alfaro M."/>
            <person name="Sun H."/>
            <person name="Tritt A."/>
            <person name="Yoshinaga Y."/>
            <person name="Zwiers L.-H."/>
            <person name="Turgeon B."/>
            <person name="Goodwin S."/>
            <person name="Spatafora J."/>
            <person name="Crous P."/>
            <person name="Grigoriev I."/>
        </authorList>
    </citation>
    <scope>NUCLEOTIDE SEQUENCE</scope>
    <source>
        <strain evidence="2">CBS 109.77</strain>
    </source>
</reference>
<proteinExistence type="predicted"/>
<accession>A0A6A6XE89</accession>
<feature type="compositionally biased region" description="Basic and acidic residues" evidence="1">
    <location>
        <begin position="286"/>
        <end position="298"/>
    </location>
</feature>
<dbReference type="EMBL" id="MU001880">
    <property type="protein sequence ID" value="KAF2794762.1"/>
    <property type="molecule type" value="Genomic_DNA"/>
</dbReference>
<name>A0A6A6XE89_9PLEO</name>
<evidence type="ECO:0000256" key="1">
    <source>
        <dbReference type="SAM" id="MobiDB-lite"/>
    </source>
</evidence>
<gene>
    <name evidence="2" type="ORF">K505DRAFT_374404</name>
</gene>
<dbReference type="Proteomes" id="UP000799757">
    <property type="component" value="Unassembled WGS sequence"/>
</dbReference>
<evidence type="ECO:0000313" key="2">
    <source>
        <dbReference type="EMBL" id="KAF2794762.1"/>
    </source>
</evidence>
<organism evidence="2 3">
    <name type="scientific">Melanomma pulvis-pyrius CBS 109.77</name>
    <dbReference type="NCBI Taxonomy" id="1314802"/>
    <lineage>
        <taxon>Eukaryota</taxon>
        <taxon>Fungi</taxon>
        <taxon>Dikarya</taxon>
        <taxon>Ascomycota</taxon>
        <taxon>Pezizomycotina</taxon>
        <taxon>Dothideomycetes</taxon>
        <taxon>Pleosporomycetidae</taxon>
        <taxon>Pleosporales</taxon>
        <taxon>Melanommataceae</taxon>
        <taxon>Melanomma</taxon>
    </lineage>
</organism>
<evidence type="ECO:0000313" key="3">
    <source>
        <dbReference type="Proteomes" id="UP000799757"/>
    </source>
</evidence>
<feature type="compositionally biased region" description="Polar residues" evidence="1">
    <location>
        <begin position="236"/>
        <end position="252"/>
    </location>
</feature>
<feature type="compositionally biased region" description="Low complexity" evidence="1">
    <location>
        <begin position="45"/>
        <end position="55"/>
    </location>
</feature>
<feature type="compositionally biased region" description="Basic and acidic residues" evidence="1">
    <location>
        <begin position="137"/>
        <end position="148"/>
    </location>
</feature>
<feature type="region of interest" description="Disordered" evidence="1">
    <location>
        <begin position="1"/>
        <end position="298"/>
    </location>
</feature>
<keyword evidence="3" id="KW-1185">Reference proteome</keyword>
<sequence length="349" mass="37790">MNFLNNPAEADPDVNLGSQTARDLHEKASSPKPAYNEAKDEKSIEAASASAANSKYTRDEFLQSEVQAQSPSGFRRNSTGPMVIDEITDDQDHDNTAASLPVTATASFEITTSQPRSHNSKKRAGEEELQSTNHAKAKTEHSVYDTEGKSYISKGSSNGNVTNKFQDTAPNARSKNIGMAATSKPSIAPWNKPYEESKEGIPNRPRKRAGQGRLFRSSSSTASAGAEQPSVVASVKTPTETPKNEEPSTQNELEYGINPIGETNTDTPDDDMANGMANGMTASAEIHTDIHMDSRSVSHREISSRATASHWRRFGIASGATYVRSRLSQVVVFNSQSDDDDDDDDDDSK</sequence>
<protein>
    <submittedName>
        <fullName evidence="2">Uncharacterized protein</fullName>
    </submittedName>
</protein>
<feature type="compositionally biased region" description="Polar residues" evidence="1">
    <location>
        <begin position="96"/>
        <end position="117"/>
    </location>
</feature>
<feature type="compositionally biased region" description="Polar residues" evidence="1">
    <location>
        <begin position="64"/>
        <end position="80"/>
    </location>
</feature>
<feature type="compositionally biased region" description="Polar residues" evidence="1">
    <location>
        <begin position="153"/>
        <end position="174"/>
    </location>
</feature>